<reference evidence="3" key="1">
    <citation type="submission" date="2020-02" db="EMBL/GenBank/DDBJ databases">
        <authorList>
            <person name="Meier V. D."/>
        </authorList>
    </citation>
    <scope>NUCLEOTIDE SEQUENCE</scope>
    <source>
        <strain evidence="3">AVDCRST_MAG77</strain>
    </source>
</reference>
<dbReference type="SUPFAM" id="SSF50156">
    <property type="entry name" value="PDZ domain-like"/>
    <property type="match status" value="1"/>
</dbReference>
<evidence type="ECO:0000313" key="3">
    <source>
        <dbReference type="EMBL" id="CAA9237835.1"/>
    </source>
</evidence>
<protein>
    <recommendedName>
        <fullName evidence="4">PDZ domain-containing protein</fullName>
    </recommendedName>
</protein>
<feature type="transmembrane region" description="Helical" evidence="2">
    <location>
        <begin position="12"/>
        <end position="30"/>
    </location>
</feature>
<keyword evidence="2" id="KW-0472">Membrane</keyword>
<name>A0A6J4I1J3_9CHLR</name>
<dbReference type="Gene3D" id="2.30.42.10">
    <property type="match status" value="1"/>
</dbReference>
<feature type="transmembrane region" description="Helical" evidence="2">
    <location>
        <begin position="137"/>
        <end position="159"/>
    </location>
</feature>
<evidence type="ECO:0000256" key="1">
    <source>
        <dbReference type="SAM" id="MobiDB-lite"/>
    </source>
</evidence>
<dbReference type="EMBL" id="CADCTC010000086">
    <property type="protein sequence ID" value="CAA9237835.1"/>
    <property type="molecule type" value="Genomic_DNA"/>
</dbReference>
<feature type="transmembrane region" description="Helical" evidence="2">
    <location>
        <begin position="166"/>
        <end position="187"/>
    </location>
</feature>
<feature type="region of interest" description="Disordered" evidence="1">
    <location>
        <begin position="104"/>
        <end position="124"/>
    </location>
</feature>
<proteinExistence type="predicted"/>
<sequence length="280" mass="28245">MGLGIVARRVCRWWCVALPVVWLGVAAAAWDAVALAGDSGVRVLPVTRQGLRVVRVVPGGQAQAAGLDAGSSFIVGVEGLISRDERELWRALVSRPVGRPVTLNVQGSASGGTGTGLGRSRETQVSVAPRLDTRSTAAFLAAITLAGAAAIAAPLAAVVRGYRSWGAVPLVTHGAAGAGLPVARIWAEAGAAPWELAPPVVALAVVASVSLPCVLLLDTRLRRVPTTAAVVAAGVGLVCLLAPVAAPLSDDTTLLGIEAAGYALLAGPSLVLARRTATHA</sequence>
<feature type="transmembrane region" description="Helical" evidence="2">
    <location>
        <begin position="254"/>
        <end position="273"/>
    </location>
</feature>
<evidence type="ECO:0008006" key="4">
    <source>
        <dbReference type="Google" id="ProtNLM"/>
    </source>
</evidence>
<dbReference type="InterPro" id="IPR036034">
    <property type="entry name" value="PDZ_sf"/>
</dbReference>
<organism evidence="3">
    <name type="scientific">uncultured Chloroflexota bacterium</name>
    <dbReference type="NCBI Taxonomy" id="166587"/>
    <lineage>
        <taxon>Bacteria</taxon>
        <taxon>Bacillati</taxon>
        <taxon>Chloroflexota</taxon>
        <taxon>environmental samples</taxon>
    </lineage>
</organism>
<evidence type="ECO:0000256" key="2">
    <source>
        <dbReference type="SAM" id="Phobius"/>
    </source>
</evidence>
<feature type="transmembrane region" description="Helical" evidence="2">
    <location>
        <begin position="199"/>
        <end position="217"/>
    </location>
</feature>
<feature type="transmembrane region" description="Helical" evidence="2">
    <location>
        <begin position="229"/>
        <end position="248"/>
    </location>
</feature>
<accession>A0A6J4I1J3</accession>
<keyword evidence="2" id="KW-1133">Transmembrane helix</keyword>
<dbReference type="AlphaFoldDB" id="A0A6J4I1J3"/>
<gene>
    <name evidence="3" type="ORF">AVDCRST_MAG77-1347</name>
</gene>
<keyword evidence="2" id="KW-0812">Transmembrane</keyword>